<keyword evidence="11" id="KW-0119">Carbohydrate metabolism</keyword>
<comment type="subcellular location">
    <subcellularLocation>
        <location evidence="2">Secreted</location>
    </subcellularLocation>
</comment>
<evidence type="ECO:0000259" key="17">
    <source>
        <dbReference type="Pfam" id="PF03443"/>
    </source>
</evidence>
<name>S8F7D2_FOMSC</name>
<dbReference type="OrthoDB" id="3496539at2759"/>
<evidence type="ECO:0000313" key="18">
    <source>
        <dbReference type="EMBL" id="EPS97565.1"/>
    </source>
</evidence>
<evidence type="ECO:0000256" key="2">
    <source>
        <dbReference type="ARBA" id="ARBA00004613"/>
    </source>
</evidence>
<sequence length="234" mass="25033">MKASLCALFATAITVATAHYTLPDLILDGKPASDWEYVRKTDNYNNQGPVTDVTSELIRCYETDTASSADTATVSAGATIGFQADNGFYHPGYFAAYMTSASPAANSEQAGTGQTWFKIWEALPTFTESALIVIIAISDSNQITFRVPPSLPSGQYLIRGEQIALHVASSYGGAQFYLACAQVNVVNGGNGSPDPLVSFPGAYTGREPGILIDIWNLPRDNYTYPAPGPAVWNQ</sequence>
<evidence type="ECO:0000256" key="12">
    <source>
        <dbReference type="ARBA" id="ARBA00023326"/>
    </source>
</evidence>
<dbReference type="PANTHER" id="PTHR33353">
    <property type="entry name" value="PUTATIVE (AFU_ORTHOLOGUE AFUA_1G12560)-RELATED"/>
    <property type="match status" value="1"/>
</dbReference>
<evidence type="ECO:0000256" key="5">
    <source>
        <dbReference type="ARBA" id="ARBA00022729"/>
    </source>
</evidence>
<dbReference type="EMBL" id="KE504175">
    <property type="protein sequence ID" value="EPS97565.1"/>
    <property type="molecule type" value="Genomic_DNA"/>
</dbReference>
<dbReference type="Gene3D" id="2.70.50.70">
    <property type="match status" value="1"/>
</dbReference>
<dbReference type="CDD" id="cd21175">
    <property type="entry name" value="LPMO_AA9"/>
    <property type="match status" value="1"/>
</dbReference>
<keyword evidence="12" id="KW-0624">Polysaccharide degradation</keyword>
<evidence type="ECO:0000256" key="3">
    <source>
        <dbReference type="ARBA" id="ARBA00022525"/>
    </source>
</evidence>
<keyword evidence="6" id="KW-0136">Cellulose degradation</keyword>
<evidence type="ECO:0000256" key="4">
    <source>
        <dbReference type="ARBA" id="ARBA00022723"/>
    </source>
</evidence>
<evidence type="ECO:0000256" key="9">
    <source>
        <dbReference type="ARBA" id="ARBA00023033"/>
    </source>
</evidence>
<dbReference type="HOGENOM" id="CLU_031730_4_2_1"/>
<dbReference type="Pfam" id="PF03443">
    <property type="entry name" value="AA9"/>
    <property type="match status" value="1"/>
</dbReference>
<dbReference type="AlphaFoldDB" id="S8F7D2"/>
<dbReference type="EC" id="1.14.99.56" evidence="15"/>
<dbReference type="STRING" id="743788.S8F7D2"/>
<keyword evidence="8" id="KW-0186">Copper</keyword>
<protein>
    <recommendedName>
        <fullName evidence="15">lytic cellulose monooxygenase (C4-dehydrogenating)</fullName>
        <ecNumber evidence="15">1.14.99.56</ecNumber>
    </recommendedName>
</protein>
<organism evidence="18 19">
    <name type="scientific">Fomitopsis schrenkii</name>
    <name type="common">Brown rot fungus</name>
    <dbReference type="NCBI Taxonomy" id="2126942"/>
    <lineage>
        <taxon>Eukaryota</taxon>
        <taxon>Fungi</taxon>
        <taxon>Dikarya</taxon>
        <taxon>Basidiomycota</taxon>
        <taxon>Agaricomycotina</taxon>
        <taxon>Agaricomycetes</taxon>
        <taxon>Polyporales</taxon>
        <taxon>Fomitopsis</taxon>
    </lineage>
</organism>
<feature type="signal peptide" evidence="16">
    <location>
        <begin position="1"/>
        <end position="18"/>
    </location>
</feature>
<evidence type="ECO:0000256" key="14">
    <source>
        <dbReference type="ARBA" id="ARBA00045077"/>
    </source>
</evidence>
<comment type="catalytic activity">
    <reaction evidence="14">
        <text>[(1-&gt;4)-beta-D-glucosyl]n+m + reduced acceptor + O2 = 4-dehydro-beta-D-glucosyl-[(1-&gt;4)-beta-D-glucosyl]n-1 + [(1-&gt;4)-beta-D-glucosyl]m + acceptor + H2O.</text>
        <dbReference type="EC" id="1.14.99.56"/>
    </reaction>
</comment>
<feature type="chain" id="PRO_5004563482" description="lytic cellulose monooxygenase (C4-dehydrogenating)" evidence="16">
    <location>
        <begin position="19"/>
        <end position="234"/>
    </location>
</feature>
<evidence type="ECO:0000256" key="6">
    <source>
        <dbReference type="ARBA" id="ARBA00023001"/>
    </source>
</evidence>
<evidence type="ECO:0000256" key="10">
    <source>
        <dbReference type="ARBA" id="ARBA00023157"/>
    </source>
</evidence>
<dbReference type="eggNOG" id="ENOG502RYSN">
    <property type="taxonomic scope" value="Eukaryota"/>
</dbReference>
<dbReference type="PANTHER" id="PTHR33353:SF10">
    <property type="entry name" value="ENDO-BETA-1,4-GLUCANASE D"/>
    <property type="match status" value="1"/>
</dbReference>
<feature type="domain" description="Auxiliary Activity family 9 catalytic" evidence="17">
    <location>
        <begin position="19"/>
        <end position="219"/>
    </location>
</feature>
<evidence type="ECO:0000256" key="8">
    <source>
        <dbReference type="ARBA" id="ARBA00023008"/>
    </source>
</evidence>
<dbReference type="InterPro" id="IPR005103">
    <property type="entry name" value="AA9_LPMO"/>
</dbReference>
<evidence type="ECO:0000256" key="13">
    <source>
        <dbReference type="ARBA" id="ARBA00044502"/>
    </source>
</evidence>
<comment type="cofactor">
    <cofactor evidence="1">
        <name>Cu(2+)</name>
        <dbReference type="ChEBI" id="CHEBI:29036"/>
    </cofactor>
</comment>
<evidence type="ECO:0000256" key="11">
    <source>
        <dbReference type="ARBA" id="ARBA00023277"/>
    </source>
</evidence>
<evidence type="ECO:0000256" key="1">
    <source>
        <dbReference type="ARBA" id="ARBA00001973"/>
    </source>
</evidence>
<dbReference type="GO" id="GO:0005576">
    <property type="term" value="C:extracellular region"/>
    <property type="evidence" value="ECO:0007669"/>
    <property type="project" value="UniProtKB-SubCell"/>
</dbReference>
<keyword evidence="3" id="KW-0964">Secreted</keyword>
<accession>S8F7D2</accession>
<dbReference type="GO" id="GO:0030245">
    <property type="term" value="P:cellulose catabolic process"/>
    <property type="evidence" value="ECO:0007669"/>
    <property type="project" value="UniProtKB-KW"/>
</dbReference>
<gene>
    <name evidence="18" type="ORF">FOMPIDRAFT_43160</name>
</gene>
<dbReference type="SMR" id="S8F7D2"/>
<keyword evidence="5 16" id="KW-0732">Signal</keyword>
<keyword evidence="4" id="KW-0479">Metal-binding</keyword>
<dbReference type="Proteomes" id="UP000015241">
    <property type="component" value="Unassembled WGS sequence"/>
</dbReference>
<dbReference type="GO" id="GO:0004497">
    <property type="term" value="F:monooxygenase activity"/>
    <property type="evidence" value="ECO:0007669"/>
    <property type="project" value="UniProtKB-KW"/>
</dbReference>
<reference evidence="18 19" key="1">
    <citation type="journal article" date="2012" name="Science">
        <title>The Paleozoic origin of enzymatic lignin decomposition reconstructed from 31 fungal genomes.</title>
        <authorList>
            <person name="Floudas D."/>
            <person name="Binder M."/>
            <person name="Riley R."/>
            <person name="Barry K."/>
            <person name="Blanchette R.A."/>
            <person name="Henrissat B."/>
            <person name="Martinez A.T."/>
            <person name="Otillar R."/>
            <person name="Spatafora J.W."/>
            <person name="Yadav J.S."/>
            <person name="Aerts A."/>
            <person name="Benoit I."/>
            <person name="Boyd A."/>
            <person name="Carlson A."/>
            <person name="Copeland A."/>
            <person name="Coutinho P.M."/>
            <person name="de Vries R.P."/>
            <person name="Ferreira P."/>
            <person name="Findley K."/>
            <person name="Foster B."/>
            <person name="Gaskell J."/>
            <person name="Glotzer D."/>
            <person name="Gorecki P."/>
            <person name="Heitman J."/>
            <person name="Hesse C."/>
            <person name="Hori C."/>
            <person name="Igarashi K."/>
            <person name="Jurgens J.A."/>
            <person name="Kallen N."/>
            <person name="Kersten P."/>
            <person name="Kohler A."/>
            <person name="Kuees U."/>
            <person name="Kumar T.K.A."/>
            <person name="Kuo A."/>
            <person name="LaButti K."/>
            <person name="Larrondo L.F."/>
            <person name="Lindquist E."/>
            <person name="Ling A."/>
            <person name="Lombard V."/>
            <person name="Lucas S."/>
            <person name="Lundell T."/>
            <person name="Martin R."/>
            <person name="McLaughlin D.J."/>
            <person name="Morgenstern I."/>
            <person name="Morin E."/>
            <person name="Murat C."/>
            <person name="Nagy L.G."/>
            <person name="Nolan M."/>
            <person name="Ohm R.A."/>
            <person name="Patyshakuliyeva A."/>
            <person name="Rokas A."/>
            <person name="Ruiz-Duenas F.J."/>
            <person name="Sabat G."/>
            <person name="Salamov A."/>
            <person name="Samejima M."/>
            <person name="Schmutz J."/>
            <person name="Slot J.C."/>
            <person name="St John F."/>
            <person name="Stenlid J."/>
            <person name="Sun H."/>
            <person name="Sun S."/>
            <person name="Syed K."/>
            <person name="Tsang A."/>
            <person name="Wiebenga A."/>
            <person name="Young D."/>
            <person name="Pisabarro A."/>
            <person name="Eastwood D.C."/>
            <person name="Martin F."/>
            <person name="Cullen D."/>
            <person name="Grigoriev I.V."/>
            <person name="Hibbett D.S."/>
        </authorList>
    </citation>
    <scope>NUCLEOTIDE SEQUENCE</scope>
    <source>
        <strain evidence="19">FP-58527</strain>
    </source>
</reference>
<keyword evidence="7" id="KW-0560">Oxidoreductase</keyword>
<proteinExistence type="inferred from homology"/>
<keyword evidence="19" id="KW-1185">Reference proteome</keyword>
<evidence type="ECO:0000256" key="16">
    <source>
        <dbReference type="SAM" id="SignalP"/>
    </source>
</evidence>
<dbReference type="GO" id="GO:0046872">
    <property type="term" value="F:metal ion binding"/>
    <property type="evidence" value="ECO:0007669"/>
    <property type="project" value="UniProtKB-KW"/>
</dbReference>
<keyword evidence="9" id="KW-0503">Monooxygenase</keyword>
<evidence type="ECO:0000256" key="15">
    <source>
        <dbReference type="ARBA" id="ARBA00047174"/>
    </source>
</evidence>
<comment type="similarity">
    <text evidence="13">Belongs to the polysaccharide monooxygenase AA9 family.</text>
</comment>
<dbReference type="InParanoid" id="S8F7D2"/>
<keyword evidence="10" id="KW-1015">Disulfide bond</keyword>
<evidence type="ECO:0000313" key="19">
    <source>
        <dbReference type="Proteomes" id="UP000015241"/>
    </source>
</evidence>
<evidence type="ECO:0000256" key="7">
    <source>
        <dbReference type="ARBA" id="ARBA00023002"/>
    </source>
</evidence>
<dbReference type="InterPro" id="IPR049892">
    <property type="entry name" value="AA9"/>
</dbReference>